<gene>
    <name evidence="6" type="ORF">UN63_01380</name>
</gene>
<sequence length="296" mass="33506">MDQLSAIRTFCKVVELQSFTKTAQQLELSVAMVSKQVGLLEQHLNARLLMRTTRRVSVTEAGQLYYVRCHAILAELEQADAMISDHSRRPSGPIRISVPMDFGTLKVAPLLAEFHRSYPDIQLNLEYSDRLVALVEENFDLALRIGALPDSSLIARPLAQMSLITCAAPDYLARHGTPTHPSQLPDHNCLLYTLSEPQWSYQQKGHHYQVRPKGAMRANTGRALALAASQGMGIIMQPRFIVEDYLEKGELLPLLEDFELPTVSLNLLYPHRHFLPSRVKCFVEYMEDCFKHSPDH</sequence>
<evidence type="ECO:0000259" key="5">
    <source>
        <dbReference type="PROSITE" id="PS50931"/>
    </source>
</evidence>
<feature type="domain" description="HTH lysR-type" evidence="5">
    <location>
        <begin position="1"/>
        <end position="59"/>
    </location>
</feature>
<comment type="similarity">
    <text evidence="1">Belongs to the LysR transcriptional regulatory family.</text>
</comment>
<dbReference type="InterPro" id="IPR000847">
    <property type="entry name" value="LysR_HTH_N"/>
</dbReference>
<dbReference type="PROSITE" id="PS50931">
    <property type="entry name" value="HTH_LYSR"/>
    <property type="match status" value="1"/>
</dbReference>
<dbReference type="Pfam" id="PF00126">
    <property type="entry name" value="HTH_1"/>
    <property type="match status" value="1"/>
</dbReference>
<evidence type="ECO:0000256" key="3">
    <source>
        <dbReference type="ARBA" id="ARBA00023125"/>
    </source>
</evidence>
<accession>A0A2P5TQW4</accession>
<dbReference type="SUPFAM" id="SSF53850">
    <property type="entry name" value="Periplasmic binding protein-like II"/>
    <property type="match status" value="1"/>
</dbReference>
<proteinExistence type="inferred from homology"/>
<dbReference type="RefSeq" id="WP_104485001.1">
    <property type="nucleotide sequence ID" value="NZ_BMYB01000006.1"/>
</dbReference>
<comment type="caution">
    <text evidence="6">The sequence shown here is derived from an EMBL/GenBank/DDBJ whole genome shotgun (WGS) entry which is preliminary data.</text>
</comment>
<dbReference type="CDD" id="cd08422">
    <property type="entry name" value="PBP2_CrgA_like"/>
    <property type="match status" value="1"/>
</dbReference>
<dbReference type="PANTHER" id="PTHR30537:SF5">
    <property type="entry name" value="HTH-TYPE TRANSCRIPTIONAL ACTIVATOR TTDR-RELATED"/>
    <property type="match status" value="1"/>
</dbReference>
<evidence type="ECO:0000313" key="6">
    <source>
        <dbReference type="EMBL" id="PPL18193.1"/>
    </source>
</evidence>
<keyword evidence="4" id="KW-0804">Transcription</keyword>
<dbReference type="OrthoDB" id="8885940at2"/>
<organism evidence="6 7">
    <name type="scientific">Oceanisphaera arctica</name>
    <dbReference type="NCBI Taxonomy" id="641510"/>
    <lineage>
        <taxon>Bacteria</taxon>
        <taxon>Pseudomonadati</taxon>
        <taxon>Pseudomonadota</taxon>
        <taxon>Gammaproteobacteria</taxon>
        <taxon>Aeromonadales</taxon>
        <taxon>Aeromonadaceae</taxon>
        <taxon>Oceanisphaera</taxon>
    </lineage>
</organism>
<dbReference type="InterPro" id="IPR058163">
    <property type="entry name" value="LysR-type_TF_proteobact-type"/>
</dbReference>
<dbReference type="InterPro" id="IPR005119">
    <property type="entry name" value="LysR_subst-bd"/>
</dbReference>
<protein>
    <submittedName>
        <fullName evidence="6">LysR family transcriptional regulator</fullName>
    </submittedName>
</protein>
<evidence type="ECO:0000313" key="7">
    <source>
        <dbReference type="Proteomes" id="UP000242231"/>
    </source>
</evidence>
<dbReference type="FunFam" id="1.10.10.10:FF:000001">
    <property type="entry name" value="LysR family transcriptional regulator"/>
    <property type="match status" value="1"/>
</dbReference>
<keyword evidence="7" id="KW-1185">Reference proteome</keyword>
<keyword evidence="3" id="KW-0238">DNA-binding</keyword>
<dbReference type="EMBL" id="MPZM01000002">
    <property type="protein sequence ID" value="PPL18193.1"/>
    <property type="molecule type" value="Genomic_DNA"/>
</dbReference>
<reference evidence="7" key="1">
    <citation type="submission" date="2016-11" db="EMBL/GenBank/DDBJ databases">
        <authorList>
            <person name="Sisinthy S."/>
            <person name="Ara S."/>
            <person name="Gundlapally S.R."/>
        </authorList>
    </citation>
    <scope>NUCLEOTIDE SEQUENCE [LARGE SCALE GENOMIC DNA]</scope>
    <source>
        <strain evidence="7">V1-41</strain>
    </source>
</reference>
<dbReference type="Pfam" id="PF03466">
    <property type="entry name" value="LysR_substrate"/>
    <property type="match status" value="1"/>
</dbReference>
<evidence type="ECO:0000256" key="2">
    <source>
        <dbReference type="ARBA" id="ARBA00023015"/>
    </source>
</evidence>
<dbReference type="PANTHER" id="PTHR30537">
    <property type="entry name" value="HTH-TYPE TRANSCRIPTIONAL REGULATOR"/>
    <property type="match status" value="1"/>
</dbReference>
<name>A0A2P5TQW4_9GAMM</name>
<dbReference type="Gene3D" id="3.40.190.290">
    <property type="match status" value="1"/>
</dbReference>
<dbReference type="FunFam" id="3.40.190.290:FF:000001">
    <property type="entry name" value="Transcriptional regulator, LysR family"/>
    <property type="match status" value="1"/>
</dbReference>
<dbReference type="InterPro" id="IPR036390">
    <property type="entry name" value="WH_DNA-bd_sf"/>
</dbReference>
<dbReference type="SUPFAM" id="SSF46785">
    <property type="entry name" value="Winged helix' DNA-binding domain"/>
    <property type="match status" value="1"/>
</dbReference>
<dbReference type="AlphaFoldDB" id="A0A2P5TQW4"/>
<dbReference type="GO" id="GO:0006351">
    <property type="term" value="P:DNA-templated transcription"/>
    <property type="evidence" value="ECO:0007669"/>
    <property type="project" value="TreeGrafter"/>
</dbReference>
<evidence type="ECO:0000256" key="4">
    <source>
        <dbReference type="ARBA" id="ARBA00023163"/>
    </source>
</evidence>
<dbReference type="InterPro" id="IPR036388">
    <property type="entry name" value="WH-like_DNA-bd_sf"/>
</dbReference>
<evidence type="ECO:0000256" key="1">
    <source>
        <dbReference type="ARBA" id="ARBA00009437"/>
    </source>
</evidence>
<dbReference type="Proteomes" id="UP000242231">
    <property type="component" value="Unassembled WGS sequence"/>
</dbReference>
<dbReference type="GO" id="GO:0043565">
    <property type="term" value="F:sequence-specific DNA binding"/>
    <property type="evidence" value="ECO:0007669"/>
    <property type="project" value="TreeGrafter"/>
</dbReference>
<dbReference type="GO" id="GO:0003700">
    <property type="term" value="F:DNA-binding transcription factor activity"/>
    <property type="evidence" value="ECO:0007669"/>
    <property type="project" value="InterPro"/>
</dbReference>
<keyword evidence="2" id="KW-0805">Transcription regulation</keyword>
<dbReference type="Gene3D" id="1.10.10.10">
    <property type="entry name" value="Winged helix-like DNA-binding domain superfamily/Winged helix DNA-binding domain"/>
    <property type="match status" value="1"/>
</dbReference>